<dbReference type="SUPFAM" id="SSF56784">
    <property type="entry name" value="HAD-like"/>
    <property type="match status" value="1"/>
</dbReference>
<dbReference type="SFLD" id="SFLDS00003">
    <property type="entry name" value="Haloacid_Dehalogenase"/>
    <property type="match status" value="1"/>
</dbReference>
<gene>
    <name evidence="2" type="ORF">SAMN02745152_00810</name>
</gene>
<keyword evidence="1 2" id="KW-0378">Hydrolase</keyword>
<dbReference type="AlphaFoldDB" id="A0A1T4M9J1"/>
<dbReference type="EMBL" id="FUXC01000003">
    <property type="protein sequence ID" value="SJZ63458.1"/>
    <property type="molecule type" value="Genomic_DNA"/>
</dbReference>
<dbReference type="SFLD" id="SFLDG01129">
    <property type="entry name" value="C1.5:_HAD__Beta-PGM__Phosphata"/>
    <property type="match status" value="1"/>
</dbReference>
<reference evidence="2 3" key="1">
    <citation type="submission" date="2017-02" db="EMBL/GenBank/DDBJ databases">
        <authorList>
            <person name="Peterson S.W."/>
        </authorList>
    </citation>
    <scope>NUCLEOTIDE SEQUENCE [LARGE SCALE GENOMIC DNA]</scope>
    <source>
        <strain evidence="2 3">ATCC BAA-909</strain>
    </source>
</reference>
<sequence>MLDGISAVAFDIDGTLYSSPQFYVRIIPYFLKNFAFYLKYNKVRKILHHTAPLPDFYEYQARLFSELTGLSVPESKKKIQEIVYDGLIPYFKKIKTFKYVEESFKKIKEAGYKIAILSDFPPEQKGDLWGLSSYCDVILGTERLGALKPSIFPFGILANELGLKPEQILYVGNSIKYDVRGSKNAGMLSAYIMPFWRKIFHCPLKSADINFSNYRQLTEIVIK</sequence>
<dbReference type="InterPro" id="IPR041492">
    <property type="entry name" value="HAD_2"/>
</dbReference>
<dbReference type="PROSITE" id="PS01228">
    <property type="entry name" value="COF_1"/>
    <property type="match status" value="1"/>
</dbReference>
<dbReference type="InterPro" id="IPR051540">
    <property type="entry name" value="S-2-haloacid_dehalogenase"/>
</dbReference>
<proteinExistence type="predicted"/>
<dbReference type="InterPro" id="IPR036412">
    <property type="entry name" value="HAD-like_sf"/>
</dbReference>
<dbReference type="NCBIfam" id="TIGR01549">
    <property type="entry name" value="HAD-SF-IA-v1"/>
    <property type="match status" value="1"/>
</dbReference>
<keyword evidence="3" id="KW-1185">Reference proteome</keyword>
<dbReference type="InterPro" id="IPR006439">
    <property type="entry name" value="HAD-SF_hydro_IA"/>
</dbReference>
<protein>
    <submittedName>
        <fullName evidence="2">Putative hydrolase of the HAD superfamily</fullName>
    </submittedName>
</protein>
<dbReference type="Gene3D" id="3.40.50.1000">
    <property type="entry name" value="HAD superfamily/HAD-like"/>
    <property type="match status" value="1"/>
</dbReference>
<organism evidence="2 3">
    <name type="scientific">Treponema berlinense</name>
    <dbReference type="NCBI Taxonomy" id="225004"/>
    <lineage>
        <taxon>Bacteria</taxon>
        <taxon>Pseudomonadati</taxon>
        <taxon>Spirochaetota</taxon>
        <taxon>Spirochaetia</taxon>
        <taxon>Spirochaetales</taxon>
        <taxon>Treponemataceae</taxon>
        <taxon>Treponema</taxon>
    </lineage>
</organism>
<dbReference type="GO" id="GO:0016787">
    <property type="term" value="F:hydrolase activity"/>
    <property type="evidence" value="ECO:0007669"/>
    <property type="project" value="UniProtKB-KW"/>
</dbReference>
<dbReference type="GeneID" id="303367068"/>
<evidence type="ECO:0000256" key="1">
    <source>
        <dbReference type="ARBA" id="ARBA00022801"/>
    </source>
</evidence>
<dbReference type="Gene3D" id="1.10.150.520">
    <property type="match status" value="1"/>
</dbReference>
<dbReference type="STRING" id="225004.SAMN02745152_00810"/>
<dbReference type="Pfam" id="PF13419">
    <property type="entry name" value="HAD_2"/>
    <property type="match status" value="1"/>
</dbReference>
<dbReference type="OrthoDB" id="9794086at2"/>
<dbReference type="InterPro" id="IPR023214">
    <property type="entry name" value="HAD_sf"/>
</dbReference>
<dbReference type="Proteomes" id="UP000190395">
    <property type="component" value="Unassembled WGS sequence"/>
</dbReference>
<name>A0A1T4M9J1_9SPIR</name>
<dbReference type="RefSeq" id="WP_078930562.1">
    <property type="nucleotide sequence ID" value="NZ_CAMCOW010000092.1"/>
</dbReference>
<accession>A0A1T4M9J1</accession>
<evidence type="ECO:0000313" key="2">
    <source>
        <dbReference type="EMBL" id="SJZ63458.1"/>
    </source>
</evidence>
<dbReference type="PANTHER" id="PTHR43316">
    <property type="entry name" value="HYDROLASE, HALOACID DELAHOGENASE-RELATED"/>
    <property type="match status" value="1"/>
</dbReference>
<evidence type="ECO:0000313" key="3">
    <source>
        <dbReference type="Proteomes" id="UP000190395"/>
    </source>
</evidence>